<evidence type="ECO:0000313" key="3">
    <source>
        <dbReference type="Proteomes" id="UP000251584"/>
    </source>
</evidence>
<dbReference type="GO" id="GO:0016740">
    <property type="term" value="F:transferase activity"/>
    <property type="evidence" value="ECO:0007669"/>
    <property type="project" value="UniProtKB-KW"/>
</dbReference>
<sequence length="63" mass="6834">MPRGPQRDLLQKLNPLCQIPTLALENGEIMTESAAIALMILDPPSRSRAAGRTRRASAVFSVC</sequence>
<organism evidence="2 3">
    <name type="scientific">Citrobacter koseri</name>
    <name type="common">Citrobacter diversus</name>
    <dbReference type="NCBI Taxonomy" id="545"/>
    <lineage>
        <taxon>Bacteria</taxon>
        <taxon>Pseudomonadati</taxon>
        <taxon>Pseudomonadota</taxon>
        <taxon>Gammaproteobacteria</taxon>
        <taxon>Enterobacterales</taxon>
        <taxon>Enterobacteriaceae</taxon>
        <taxon>Citrobacter</taxon>
    </lineage>
</organism>
<proteinExistence type="predicted"/>
<dbReference type="EMBL" id="UAVY01000008">
    <property type="protein sequence ID" value="SQB39792.1"/>
    <property type="molecule type" value="Genomic_DNA"/>
</dbReference>
<dbReference type="SUPFAM" id="SSF52833">
    <property type="entry name" value="Thioredoxin-like"/>
    <property type="match status" value="1"/>
</dbReference>
<dbReference type="InterPro" id="IPR004045">
    <property type="entry name" value="Glutathione_S-Trfase_N"/>
</dbReference>
<dbReference type="Gene3D" id="3.40.30.10">
    <property type="entry name" value="Glutaredoxin"/>
    <property type="match status" value="1"/>
</dbReference>
<dbReference type="AlphaFoldDB" id="A0A2X2W907"/>
<evidence type="ECO:0000313" key="2">
    <source>
        <dbReference type="EMBL" id="SQB39792.1"/>
    </source>
</evidence>
<dbReference type="InterPro" id="IPR036249">
    <property type="entry name" value="Thioredoxin-like_sf"/>
</dbReference>
<protein>
    <submittedName>
        <fullName evidence="2">Glutathione S-transferase</fullName>
    </submittedName>
</protein>
<name>A0A2X2W907_CITKO</name>
<dbReference type="Proteomes" id="UP000251584">
    <property type="component" value="Unassembled WGS sequence"/>
</dbReference>
<feature type="domain" description="GST N-terminal" evidence="1">
    <location>
        <begin position="6"/>
        <end position="40"/>
    </location>
</feature>
<accession>A0A2X2W907</accession>
<dbReference type="Pfam" id="PF13409">
    <property type="entry name" value="GST_N_2"/>
    <property type="match status" value="1"/>
</dbReference>
<evidence type="ECO:0000259" key="1">
    <source>
        <dbReference type="Pfam" id="PF13409"/>
    </source>
</evidence>
<keyword evidence="2" id="KW-0808">Transferase</keyword>
<gene>
    <name evidence="2" type="ORF">NCTC10786_04875</name>
</gene>
<reference evidence="2 3" key="1">
    <citation type="submission" date="2018-06" db="EMBL/GenBank/DDBJ databases">
        <authorList>
            <consortium name="Pathogen Informatics"/>
            <person name="Doyle S."/>
        </authorList>
    </citation>
    <scope>NUCLEOTIDE SEQUENCE [LARGE SCALE GENOMIC DNA]</scope>
    <source>
        <strain evidence="2 3">NCTC10786</strain>
    </source>
</reference>